<dbReference type="FunFam" id="2.60.40.10:FF:001912">
    <property type="entry name" value="CD274 molecule"/>
    <property type="match status" value="1"/>
</dbReference>
<comment type="subcellular location">
    <subcellularLocation>
        <location evidence="1">Cell membrane</location>
        <topology evidence="1">Single-pass type I membrane protein</topology>
    </subcellularLocation>
</comment>
<keyword evidence="2" id="KW-1003">Cell membrane</keyword>
<protein>
    <submittedName>
        <fullName evidence="14">Programmed cell death 1 ligand 1-like isoform X1</fullName>
    </submittedName>
</protein>
<dbReference type="KEGG" id="gsh:117350936"/>
<evidence type="ECO:0000256" key="8">
    <source>
        <dbReference type="ARBA" id="ARBA00023170"/>
    </source>
</evidence>
<dbReference type="GO" id="GO:0007166">
    <property type="term" value="P:cell surface receptor signaling pathway"/>
    <property type="evidence" value="ECO:0007669"/>
    <property type="project" value="TreeGrafter"/>
</dbReference>
<gene>
    <name evidence="14" type="primary">LOC117350936</name>
</gene>
<keyword evidence="4" id="KW-0732">Signal</keyword>
<dbReference type="OrthoDB" id="8680608at2759"/>
<evidence type="ECO:0000256" key="2">
    <source>
        <dbReference type="ARBA" id="ARBA00022475"/>
    </source>
</evidence>
<evidence type="ECO:0000313" key="13">
    <source>
        <dbReference type="Proteomes" id="UP000515159"/>
    </source>
</evidence>
<keyword evidence="13" id="KW-1185">Reference proteome</keyword>
<evidence type="ECO:0000259" key="12">
    <source>
        <dbReference type="PROSITE" id="PS50835"/>
    </source>
</evidence>
<keyword evidence="5 11" id="KW-1133">Transmembrane helix</keyword>
<reference evidence="14" key="1">
    <citation type="submission" date="2025-08" db="UniProtKB">
        <authorList>
            <consortium name="RefSeq"/>
        </authorList>
    </citation>
    <scope>IDENTIFICATION</scope>
</reference>
<keyword evidence="7" id="KW-1015">Disulfide bond</keyword>
<dbReference type="PANTHER" id="PTHR25466">
    <property type="entry name" value="T-LYMPHOCYTE ACTIVATION ANTIGEN"/>
    <property type="match status" value="1"/>
</dbReference>
<dbReference type="GO" id="GO:0009897">
    <property type="term" value="C:external side of plasma membrane"/>
    <property type="evidence" value="ECO:0007669"/>
    <property type="project" value="TreeGrafter"/>
</dbReference>
<dbReference type="InterPro" id="IPR013106">
    <property type="entry name" value="Ig_V-set"/>
</dbReference>
<keyword evidence="6 11" id="KW-0472">Membrane</keyword>
<keyword evidence="3 11" id="KW-0812">Transmembrane</keyword>
<dbReference type="InterPro" id="IPR051713">
    <property type="entry name" value="T-cell_Activation_Regulation"/>
</dbReference>
<feature type="domain" description="Ig-like" evidence="12">
    <location>
        <begin position="185"/>
        <end position="272"/>
    </location>
</feature>
<keyword evidence="9" id="KW-0325">Glycoprotein</keyword>
<dbReference type="InterPro" id="IPR053896">
    <property type="entry name" value="BTN3A2-like_Ig-C"/>
</dbReference>
<dbReference type="SMART" id="SM00409">
    <property type="entry name" value="IG"/>
    <property type="match status" value="1"/>
</dbReference>
<keyword evidence="10" id="KW-0393">Immunoglobulin domain</keyword>
<evidence type="ECO:0000256" key="6">
    <source>
        <dbReference type="ARBA" id="ARBA00023136"/>
    </source>
</evidence>
<dbReference type="Pfam" id="PF07686">
    <property type="entry name" value="V-set"/>
    <property type="match status" value="1"/>
</dbReference>
<evidence type="ECO:0000256" key="7">
    <source>
        <dbReference type="ARBA" id="ARBA00023157"/>
    </source>
</evidence>
<evidence type="ECO:0000256" key="11">
    <source>
        <dbReference type="SAM" id="Phobius"/>
    </source>
</evidence>
<dbReference type="InParanoid" id="A0A6P8PJB6"/>
<feature type="transmembrane region" description="Helical" evidence="11">
    <location>
        <begin position="289"/>
        <end position="311"/>
    </location>
</feature>
<dbReference type="Pfam" id="PF22705">
    <property type="entry name" value="C2-set_3"/>
    <property type="match status" value="1"/>
</dbReference>
<dbReference type="RefSeq" id="XP_033781585.1">
    <property type="nucleotide sequence ID" value="XM_033925694.1"/>
</dbReference>
<dbReference type="FunCoup" id="A0A6P8PJB6">
    <property type="interactions" value="326"/>
</dbReference>
<dbReference type="PROSITE" id="PS50835">
    <property type="entry name" value="IG_LIKE"/>
    <property type="match status" value="2"/>
</dbReference>
<sequence>MRPSGSRRRVLALSSASAALRPSLADSETATCGCCDRLVGSNGKMEKTVLILAFLSYWCSIQALFTVEIAKLVYVAEYGSTVNMTCTFPEADSLRMKDLKVYWHQMSSSQMIVKEIYTLDGGKENLTLQDVSYRGRATLLTDKLYKGQAVLQISNVKLTDAGTYRCLIIYGGADHKQTTLQVKVPFRKINTSVSGQEERELICQSKGYPKPEILWQNERQDLSDKASTSYRINAEQLYDVITVLRVNTTVNTTYRCIFWNKELQENTSESFSFSDKDKLIPSGISEQKAYYGTILAGCVLIVLFVALLIWIQRNGHCRKHATFCKDGKNSLGCFVCRRNTSSHIWKSIQNFCLHFSHSTDKRITSEYRIKIPLKRELKMPLSMDVTETTEIIHIPSEENRAYLPITTMNDVEADVHCEQEMAVKEM</sequence>
<dbReference type="GO" id="GO:0042102">
    <property type="term" value="P:positive regulation of T cell proliferation"/>
    <property type="evidence" value="ECO:0007669"/>
    <property type="project" value="TreeGrafter"/>
</dbReference>
<dbReference type="GO" id="GO:0042130">
    <property type="term" value="P:negative regulation of T cell proliferation"/>
    <property type="evidence" value="ECO:0007669"/>
    <property type="project" value="TreeGrafter"/>
</dbReference>
<dbReference type="InterPro" id="IPR013783">
    <property type="entry name" value="Ig-like_fold"/>
</dbReference>
<evidence type="ECO:0000256" key="1">
    <source>
        <dbReference type="ARBA" id="ARBA00004251"/>
    </source>
</evidence>
<dbReference type="PANTHER" id="PTHR25466:SF3">
    <property type="entry name" value="PROGRAMMED CELL DEATH 1 LIGAND 1"/>
    <property type="match status" value="1"/>
</dbReference>
<dbReference type="SUPFAM" id="SSF48726">
    <property type="entry name" value="Immunoglobulin"/>
    <property type="match status" value="2"/>
</dbReference>
<dbReference type="GO" id="GO:0031295">
    <property type="term" value="P:T cell costimulation"/>
    <property type="evidence" value="ECO:0007669"/>
    <property type="project" value="TreeGrafter"/>
</dbReference>
<dbReference type="GeneID" id="117350936"/>
<dbReference type="AlphaFoldDB" id="A0A6P8PJB6"/>
<evidence type="ECO:0000256" key="10">
    <source>
        <dbReference type="ARBA" id="ARBA00023319"/>
    </source>
</evidence>
<feature type="domain" description="Ig-like" evidence="12">
    <location>
        <begin position="79"/>
        <end position="183"/>
    </location>
</feature>
<evidence type="ECO:0000256" key="4">
    <source>
        <dbReference type="ARBA" id="ARBA00022729"/>
    </source>
</evidence>
<dbReference type="SMART" id="SM00406">
    <property type="entry name" value="IGv"/>
    <property type="match status" value="1"/>
</dbReference>
<dbReference type="InterPro" id="IPR003599">
    <property type="entry name" value="Ig_sub"/>
</dbReference>
<evidence type="ECO:0000313" key="14">
    <source>
        <dbReference type="RefSeq" id="XP_033781585.1"/>
    </source>
</evidence>
<keyword evidence="8" id="KW-0675">Receptor</keyword>
<name>A0A6P8PJB6_GEOSA</name>
<dbReference type="Gene3D" id="2.60.40.10">
    <property type="entry name" value="Immunoglobulins"/>
    <property type="match status" value="2"/>
</dbReference>
<evidence type="ECO:0000256" key="5">
    <source>
        <dbReference type="ARBA" id="ARBA00022989"/>
    </source>
</evidence>
<dbReference type="GO" id="GO:0071222">
    <property type="term" value="P:cellular response to lipopolysaccharide"/>
    <property type="evidence" value="ECO:0007669"/>
    <property type="project" value="TreeGrafter"/>
</dbReference>
<dbReference type="InterPro" id="IPR007110">
    <property type="entry name" value="Ig-like_dom"/>
</dbReference>
<evidence type="ECO:0000256" key="9">
    <source>
        <dbReference type="ARBA" id="ARBA00023180"/>
    </source>
</evidence>
<dbReference type="Proteomes" id="UP000515159">
    <property type="component" value="Chromosome 1"/>
</dbReference>
<dbReference type="InterPro" id="IPR036179">
    <property type="entry name" value="Ig-like_dom_sf"/>
</dbReference>
<dbReference type="GO" id="GO:0006955">
    <property type="term" value="P:immune response"/>
    <property type="evidence" value="ECO:0007669"/>
    <property type="project" value="TreeGrafter"/>
</dbReference>
<organism evidence="13 14">
    <name type="scientific">Geotrypetes seraphini</name>
    <name type="common">Gaboon caecilian</name>
    <name type="synonym">Caecilia seraphini</name>
    <dbReference type="NCBI Taxonomy" id="260995"/>
    <lineage>
        <taxon>Eukaryota</taxon>
        <taxon>Metazoa</taxon>
        <taxon>Chordata</taxon>
        <taxon>Craniata</taxon>
        <taxon>Vertebrata</taxon>
        <taxon>Euteleostomi</taxon>
        <taxon>Amphibia</taxon>
        <taxon>Gymnophiona</taxon>
        <taxon>Geotrypetes</taxon>
    </lineage>
</organism>
<evidence type="ECO:0000256" key="3">
    <source>
        <dbReference type="ARBA" id="ARBA00022692"/>
    </source>
</evidence>
<proteinExistence type="predicted"/>
<accession>A0A6P8PJB6</accession>